<dbReference type="PANTHER" id="PTHR43808:SF25">
    <property type="entry name" value="PEPTIDASE M20 DIMERISATION DOMAIN-CONTAINING PROTEIN"/>
    <property type="match status" value="1"/>
</dbReference>
<evidence type="ECO:0000256" key="5">
    <source>
        <dbReference type="ARBA" id="ARBA00022801"/>
    </source>
</evidence>
<dbReference type="InterPro" id="IPR036264">
    <property type="entry name" value="Bact_exopeptidase_dim_dom"/>
</dbReference>
<dbReference type="EMBL" id="CP017634">
    <property type="protein sequence ID" value="ATW26287.1"/>
    <property type="molecule type" value="Genomic_DNA"/>
</dbReference>
<dbReference type="InterPro" id="IPR010182">
    <property type="entry name" value="ArgE/DapE"/>
</dbReference>
<evidence type="ECO:0000259" key="8">
    <source>
        <dbReference type="Pfam" id="PF07687"/>
    </source>
</evidence>
<evidence type="ECO:0000256" key="2">
    <source>
        <dbReference type="ARBA" id="ARBA00001947"/>
    </source>
</evidence>
<dbReference type="Gene3D" id="3.40.630.10">
    <property type="entry name" value="Zn peptidases"/>
    <property type="match status" value="1"/>
</dbReference>
<protein>
    <recommendedName>
        <fullName evidence="8">Peptidase M20 dimerisation domain-containing protein</fullName>
    </recommendedName>
</protein>
<keyword evidence="4" id="KW-0479">Metal-binding</keyword>
<dbReference type="NCBIfam" id="TIGR01910">
    <property type="entry name" value="DapE-ArgE"/>
    <property type="match status" value="1"/>
</dbReference>
<dbReference type="PANTHER" id="PTHR43808">
    <property type="entry name" value="ACETYLORNITHINE DEACETYLASE"/>
    <property type="match status" value="1"/>
</dbReference>
<dbReference type="RefSeq" id="WP_148135583.1">
    <property type="nucleotide sequence ID" value="NZ_CP017634.1"/>
</dbReference>
<sequence length="428" mass="47096">MNGLEQKISQAVDSLKEEMIEFIQQLMAYPSLTGQEEKVQMVVAEKLKSLGLEVDAYYINFDQITDHPAFCDDGVSFGNRLNVIGRWKPKHGAEGPKKGKAGSLILNGHMDVVSPGNEQLWQGSPWQGRIAHGKLYGRGSCDMKSGFAAAIFAIKALQKIGFSPLGEVMIQSVVGEETGGAGTLANIAKGYKADAAIILEPTQLKICPVQSGALSFRIKVRGRSIHACMKNKGISAIDKFYLIFDAINTLEYQRHHHYRNDLYDDPKNIAPICFGTIKGGDWPSTVPDELVAEGRYGIFPGESPGAAKALFEETVKHAAEKDDWLKENLPVVEWFEGQFESGITDIHEPIIKTLSEAHRCILGQDPEIRGVTYGSDLRLFTNHAGIPAILYGPGNVENAHAVNEWISLDEIFYCMNVIALTICQWCGE</sequence>
<gene>
    <name evidence="9" type="ORF">DCMF_17330</name>
</gene>
<accession>A0A3G1KV48</accession>
<dbReference type="OrthoDB" id="9792335at2"/>
<organism evidence="9 10">
    <name type="scientific">Formimonas warabiya</name>
    <dbReference type="NCBI Taxonomy" id="1761012"/>
    <lineage>
        <taxon>Bacteria</taxon>
        <taxon>Bacillati</taxon>
        <taxon>Bacillota</taxon>
        <taxon>Clostridia</taxon>
        <taxon>Eubacteriales</taxon>
        <taxon>Peptococcaceae</taxon>
        <taxon>Candidatus Formimonas</taxon>
    </lineage>
</organism>
<dbReference type="InterPro" id="IPR002933">
    <property type="entry name" value="Peptidase_M20"/>
</dbReference>
<reference evidence="9 10" key="1">
    <citation type="submission" date="2016-10" db="EMBL/GenBank/DDBJ databases">
        <title>Complete Genome Sequence of Peptococcaceae strain DCMF.</title>
        <authorList>
            <person name="Edwards R.J."/>
            <person name="Holland S.I."/>
            <person name="Deshpande N.P."/>
            <person name="Wong Y.K."/>
            <person name="Ertan H."/>
            <person name="Manefield M."/>
            <person name="Russell T.L."/>
            <person name="Lee M.J."/>
        </authorList>
    </citation>
    <scope>NUCLEOTIDE SEQUENCE [LARGE SCALE GENOMIC DNA]</scope>
    <source>
        <strain evidence="9 10">DCMF</strain>
    </source>
</reference>
<dbReference type="Pfam" id="PF07687">
    <property type="entry name" value="M20_dimer"/>
    <property type="match status" value="1"/>
</dbReference>
<dbReference type="KEGG" id="fwa:DCMF_17330"/>
<comment type="cofactor">
    <cofactor evidence="1">
        <name>Co(2+)</name>
        <dbReference type="ChEBI" id="CHEBI:48828"/>
    </cofactor>
</comment>
<evidence type="ECO:0000313" key="9">
    <source>
        <dbReference type="EMBL" id="ATW26287.1"/>
    </source>
</evidence>
<keyword evidence="7" id="KW-0170">Cobalt</keyword>
<feature type="domain" description="Peptidase M20 dimerisation" evidence="8">
    <location>
        <begin position="211"/>
        <end position="322"/>
    </location>
</feature>
<dbReference type="InterPro" id="IPR050072">
    <property type="entry name" value="Peptidase_M20A"/>
</dbReference>
<evidence type="ECO:0000256" key="6">
    <source>
        <dbReference type="ARBA" id="ARBA00022833"/>
    </source>
</evidence>
<dbReference type="Gene3D" id="3.30.70.360">
    <property type="match status" value="1"/>
</dbReference>
<keyword evidence="10" id="KW-1185">Reference proteome</keyword>
<dbReference type="GO" id="GO:0016787">
    <property type="term" value="F:hydrolase activity"/>
    <property type="evidence" value="ECO:0007669"/>
    <property type="project" value="UniProtKB-KW"/>
</dbReference>
<dbReference type="AlphaFoldDB" id="A0A3G1KV48"/>
<dbReference type="InterPro" id="IPR011650">
    <property type="entry name" value="Peptidase_M20_dimer"/>
</dbReference>
<dbReference type="SUPFAM" id="SSF55031">
    <property type="entry name" value="Bacterial exopeptidase dimerisation domain"/>
    <property type="match status" value="1"/>
</dbReference>
<dbReference type="GO" id="GO:0046872">
    <property type="term" value="F:metal ion binding"/>
    <property type="evidence" value="ECO:0007669"/>
    <property type="project" value="UniProtKB-KW"/>
</dbReference>
<evidence type="ECO:0000256" key="1">
    <source>
        <dbReference type="ARBA" id="ARBA00001941"/>
    </source>
</evidence>
<evidence type="ECO:0000256" key="7">
    <source>
        <dbReference type="ARBA" id="ARBA00023285"/>
    </source>
</evidence>
<evidence type="ECO:0000313" key="10">
    <source>
        <dbReference type="Proteomes" id="UP000323521"/>
    </source>
</evidence>
<keyword evidence="6" id="KW-0862">Zinc</keyword>
<comment type="similarity">
    <text evidence="3">Belongs to the peptidase M20A family.</text>
</comment>
<comment type="cofactor">
    <cofactor evidence="2">
        <name>Zn(2+)</name>
        <dbReference type="ChEBI" id="CHEBI:29105"/>
    </cofactor>
</comment>
<dbReference type="Pfam" id="PF01546">
    <property type="entry name" value="Peptidase_M20"/>
    <property type="match status" value="1"/>
</dbReference>
<evidence type="ECO:0000256" key="4">
    <source>
        <dbReference type="ARBA" id="ARBA00022723"/>
    </source>
</evidence>
<dbReference type="SUPFAM" id="SSF53187">
    <property type="entry name" value="Zn-dependent exopeptidases"/>
    <property type="match status" value="1"/>
</dbReference>
<dbReference type="Proteomes" id="UP000323521">
    <property type="component" value="Chromosome"/>
</dbReference>
<name>A0A3G1KV48_FORW1</name>
<proteinExistence type="inferred from homology"/>
<evidence type="ECO:0000256" key="3">
    <source>
        <dbReference type="ARBA" id="ARBA00006247"/>
    </source>
</evidence>
<keyword evidence="5" id="KW-0378">Hydrolase</keyword>